<accession>A0A0F9VFT8</accession>
<dbReference type="InterPro" id="IPR005094">
    <property type="entry name" value="Endonuclease_MobA/VirD2"/>
</dbReference>
<organism evidence="2">
    <name type="scientific">marine sediment metagenome</name>
    <dbReference type="NCBI Taxonomy" id="412755"/>
    <lineage>
        <taxon>unclassified sequences</taxon>
        <taxon>metagenomes</taxon>
        <taxon>ecological metagenomes</taxon>
    </lineage>
</organism>
<dbReference type="EMBL" id="LAZR01000050">
    <property type="protein sequence ID" value="KKN98692.1"/>
    <property type="molecule type" value="Genomic_DNA"/>
</dbReference>
<evidence type="ECO:0000259" key="1">
    <source>
        <dbReference type="Pfam" id="PF03432"/>
    </source>
</evidence>
<reference evidence="2" key="1">
    <citation type="journal article" date="2015" name="Nature">
        <title>Complex archaea that bridge the gap between prokaryotes and eukaryotes.</title>
        <authorList>
            <person name="Spang A."/>
            <person name="Saw J.H."/>
            <person name="Jorgensen S.L."/>
            <person name="Zaremba-Niedzwiedzka K."/>
            <person name="Martijn J."/>
            <person name="Lind A.E."/>
            <person name="van Eijk R."/>
            <person name="Schleper C."/>
            <person name="Guy L."/>
            <person name="Ettema T.J."/>
        </authorList>
    </citation>
    <scope>NUCLEOTIDE SEQUENCE</scope>
</reference>
<protein>
    <recommendedName>
        <fullName evidence="1">MobA/VirD2-like nuclease domain-containing protein</fullName>
    </recommendedName>
</protein>
<sequence length="383" mass="43434">MIGKIFPKSAGSFEGRIKYIFGLSKHDHAISKIVLVNSNSVTPNPLPPIQAGDKSVVEAMIDEFDSVEKMRAMTIDSDKKIKPVFHAMLSLRPGESLTNDQWQQAVRMYMSDLSFVESCKYVAVLHEDTDHQHVHIVANRIKLEEGFKMVKDSEERTKTVDSVSGIEDFFGLVKSPKPKETWGIEVSHAEMTAASKTGDIPFKHKMIAKVAGAIEKTRSMDGDMFMFVKLLRRQGVHLQLTMDDKGQPKGIVYELDGKKISGRQLKRSRLTWQKLITQEGINYDPETISDLETEISRRDEGDTEAVVVRYRYYVFSYRRKKLFIKFKSNEETIAEVLMSIISLLLSIFGVKFQTVPGQPASWYQEYKPGEPFNPLAGKELSLG</sequence>
<gene>
    <name evidence="2" type="ORF">LCGC14_0143710</name>
</gene>
<proteinExistence type="predicted"/>
<comment type="caution">
    <text evidence="2">The sequence shown here is derived from an EMBL/GenBank/DDBJ whole genome shotgun (WGS) entry which is preliminary data.</text>
</comment>
<dbReference type="Pfam" id="PF03432">
    <property type="entry name" value="Relaxase"/>
    <property type="match status" value="1"/>
</dbReference>
<name>A0A0F9VFT8_9ZZZZ</name>
<dbReference type="AlphaFoldDB" id="A0A0F9VFT8"/>
<feature type="domain" description="MobA/VirD2-like nuclease" evidence="1">
    <location>
        <begin position="57"/>
        <end position="159"/>
    </location>
</feature>
<evidence type="ECO:0000313" key="2">
    <source>
        <dbReference type="EMBL" id="KKN98692.1"/>
    </source>
</evidence>